<sequence>MRVLDNRKETVQRKDDGTNRGGISKPPPPSLSNLPIQCAVGFEFETGWQVVRQEVMSAGKRGGQIRRHVLNKREKVGRQNHNGFKVEADRAYMGGSELEFIIYPPLDESVEGMMELQRIMSEIQVYGEKLLVHSGKRSFHLDAVTGIPEDHEFVIFPGDSDLEGGPQITSGLDLSMIPFLLSPSSSEAPKELQSTLVYMARVGATVMRNLDRAEYSPELHGLLTMMASYLIAGRGQLGMLAEPYHTYDDLTKANLAVEYPKIIADTLMARTDFGRLFELLPEDEAIRFRNNPQQWLDIVINACGGYKEYDPFESVIERGIQKDIYSDHPSAEEFPLSRLEWIRDIPFGKDRLVGLPGDTSMGYLGKKTEKVGRHSDLDAGIFEFRGAQGNKLPLRRWPSFAMESFRYILALNGKSPNIGIRQGINSDININA</sequence>
<protein>
    <submittedName>
        <fullName evidence="2">Uncharacterized protein</fullName>
    </submittedName>
</protein>
<reference evidence="2 3" key="1">
    <citation type="submission" date="2021-12" db="EMBL/GenBank/DDBJ databases">
        <title>Genome sequencing of bacteria with rrn-lacking chromosome and rrn-plasmid.</title>
        <authorList>
            <person name="Anda M."/>
            <person name="Iwasaki W."/>
        </authorList>
    </citation>
    <scope>NUCLEOTIDE SEQUENCE [LARGE SCALE GENOMIC DNA]</scope>
    <source>
        <strain evidence="2 3">DSM 100852</strain>
    </source>
</reference>
<dbReference type="EMBL" id="AP025314">
    <property type="protein sequence ID" value="BDD09345.1"/>
    <property type="molecule type" value="Genomic_DNA"/>
</dbReference>
<name>A0AAU9DAK2_9BACT</name>
<organism evidence="2 3">
    <name type="scientific">Fulvitalea axinellae</name>
    <dbReference type="NCBI Taxonomy" id="1182444"/>
    <lineage>
        <taxon>Bacteria</taxon>
        <taxon>Pseudomonadati</taxon>
        <taxon>Bacteroidota</taxon>
        <taxon>Cytophagia</taxon>
        <taxon>Cytophagales</taxon>
        <taxon>Persicobacteraceae</taxon>
        <taxon>Fulvitalea</taxon>
    </lineage>
</organism>
<evidence type="ECO:0000313" key="3">
    <source>
        <dbReference type="Proteomes" id="UP001348817"/>
    </source>
</evidence>
<feature type="region of interest" description="Disordered" evidence="1">
    <location>
        <begin position="1"/>
        <end position="32"/>
    </location>
</feature>
<evidence type="ECO:0000313" key="2">
    <source>
        <dbReference type="EMBL" id="BDD09345.1"/>
    </source>
</evidence>
<dbReference type="AlphaFoldDB" id="A0AAU9DAK2"/>
<dbReference type="RefSeq" id="WP_338394555.1">
    <property type="nucleotide sequence ID" value="NZ_AP025314.1"/>
</dbReference>
<keyword evidence="3" id="KW-1185">Reference proteome</keyword>
<dbReference type="Proteomes" id="UP001348817">
    <property type="component" value="Chromosome"/>
</dbReference>
<proteinExistence type="predicted"/>
<dbReference type="KEGG" id="fax:FUAX_17770"/>
<gene>
    <name evidence="2" type="ORF">FUAX_17770</name>
</gene>
<evidence type="ECO:0000256" key="1">
    <source>
        <dbReference type="SAM" id="MobiDB-lite"/>
    </source>
</evidence>
<feature type="compositionally biased region" description="Basic and acidic residues" evidence="1">
    <location>
        <begin position="1"/>
        <end position="18"/>
    </location>
</feature>
<accession>A0AAU9DAK2</accession>